<evidence type="ECO:0000313" key="1">
    <source>
        <dbReference type="EMBL" id="KAJ9054772.1"/>
    </source>
</evidence>
<dbReference type="EMBL" id="QTSX02006425">
    <property type="protein sequence ID" value="KAJ9054772.1"/>
    <property type="molecule type" value="Genomic_DNA"/>
</dbReference>
<comment type="caution">
    <text evidence="1">The sequence shown here is derived from an EMBL/GenBank/DDBJ whole genome shotgun (WGS) entry which is preliminary data.</text>
</comment>
<gene>
    <name evidence="1" type="ORF">DSO57_1010647</name>
</gene>
<keyword evidence="2" id="KW-1185">Reference proteome</keyword>
<accession>A0ACC2RXF5</accession>
<reference evidence="1" key="1">
    <citation type="submission" date="2022-04" db="EMBL/GenBank/DDBJ databases">
        <title>Genome of the entomopathogenic fungus Entomophthora muscae.</title>
        <authorList>
            <person name="Elya C."/>
            <person name="Lovett B.R."/>
            <person name="Lee E."/>
            <person name="Macias A.M."/>
            <person name="Hajek A.E."/>
            <person name="De Bivort B.L."/>
            <person name="Kasson M.T."/>
            <person name="De Fine Licht H.H."/>
            <person name="Stajich J.E."/>
        </authorList>
    </citation>
    <scope>NUCLEOTIDE SEQUENCE</scope>
    <source>
        <strain evidence="1">Berkeley</strain>
    </source>
</reference>
<organism evidence="1 2">
    <name type="scientific">Entomophthora muscae</name>
    <dbReference type="NCBI Taxonomy" id="34485"/>
    <lineage>
        <taxon>Eukaryota</taxon>
        <taxon>Fungi</taxon>
        <taxon>Fungi incertae sedis</taxon>
        <taxon>Zoopagomycota</taxon>
        <taxon>Entomophthoromycotina</taxon>
        <taxon>Entomophthoromycetes</taxon>
        <taxon>Entomophthorales</taxon>
        <taxon>Entomophthoraceae</taxon>
        <taxon>Entomophthora</taxon>
    </lineage>
</organism>
<evidence type="ECO:0000313" key="2">
    <source>
        <dbReference type="Proteomes" id="UP001165960"/>
    </source>
</evidence>
<dbReference type="Proteomes" id="UP001165960">
    <property type="component" value="Unassembled WGS sequence"/>
</dbReference>
<protein>
    <submittedName>
        <fullName evidence="1">Uncharacterized protein</fullName>
    </submittedName>
</protein>
<name>A0ACC2RXF5_9FUNG</name>
<sequence length="144" mass="15893">MRFLIRLSVLNPIKAHTQLVAPLIPEIKFQLTSIVRIVNFLSLETWVQERGSDLGLDYSGAASPKDQEAVCPHFFGIKSPQVEAANTSQDEDTSKNLETTAPDERQKNCLMKANLMSLKPILEANQDSPPEENAGLKAAPMTMT</sequence>
<proteinExistence type="predicted"/>